<dbReference type="PROSITE" id="PS51257">
    <property type="entry name" value="PROKAR_LIPOPROTEIN"/>
    <property type="match status" value="1"/>
</dbReference>
<proteinExistence type="predicted"/>
<keyword evidence="1" id="KW-0732">Signal</keyword>
<dbReference type="AlphaFoldDB" id="A0A1E5SJL2"/>
<feature type="chain" id="PRO_5009185133" description="P/Homo B domain-containing protein" evidence="1">
    <location>
        <begin position="26"/>
        <end position="265"/>
    </location>
</feature>
<evidence type="ECO:0000256" key="1">
    <source>
        <dbReference type="SAM" id="SignalP"/>
    </source>
</evidence>
<dbReference type="STRING" id="1849968.A8C32_08980"/>
<keyword evidence="3" id="KW-1185">Reference proteome</keyword>
<organism evidence="2 3">
    <name type="scientific">Flavivirga aquatica</name>
    <dbReference type="NCBI Taxonomy" id="1849968"/>
    <lineage>
        <taxon>Bacteria</taxon>
        <taxon>Pseudomonadati</taxon>
        <taxon>Bacteroidota</taxon>
        <taxon>Flavobacteriia</taxon>
        <taxon>Flavobacteriales</taxon>
        <taxon>Flavobacteriaceae</taxon>
        <taxon>Flavivirga</taxon>
    </lineage>
</organism>
<evidence type="ECO:0000313" key="3">
    <source>
        <dbReference type="Proteomes" id="UP000095713"/>
    </source>
</evidence>
<evidence type="ECO:0000313" key="2">
    <source>
        <dbReference type="EMBL" id="OEJ99291.1"/>
    </source>
</evidence>
<sequence>MKKMKTILKYFCLLFIVGSIFSCQDDDKEQFQLFKGNDAPFVNIILNKTLIGKTAALDEEVMVGVIDAPGKNVDSYTLSVRVTGSTTTNSVDLTTITTFPTTVTYSTIELASALGISLNDLEPADEFEFSGVSTGRGFTLTSNNLAPDLFGQPEQNQAYDFSLTLFCSPAQGNVTGDWTLDLTDTFGDGWDGAFITATIDGVDTNYTISGGASEQHIVNVASGSSVIWTYTQGSFEEEHIWSMTGPDGTVYGPFDGNNDIPFCFF</sequence>
<dbReference type="EMBL" id="MDJD01000054">
    <property type="protein sequence ID" value="OEJ99291.1"/>
    <property type="molecule type" value="Genomic_DNA"/>
</dbReference>
<comment type="caution">
    <text evidence="2">The sequence shown here is derived from an EMBL/GenBank/DDBJ whole genome shotgun (WGS) entry which is preliminary data.</text>
</comment>
<name>A0A1E5SJL2_9FLAO</name>
<evidence type="ECO:0008006" key="4">
    <source>
        <dbReference type="Google" id="ProtNLM"/>
    </source>
</evidence>
<accession>A0A1E5SJL2</accession>
<dbReference type="Proteomes" id="UP000095713">
    <property type="component" value="Unassembled WGS sequence"/>
</dbReference>
<gene>
    <name evidence="2" type="ORF">A8C32_08980</name>
</gene>
<reference evidence="2 3" key="1">
    <citation type="submission" date="2016-05" db="EMBL/GenBank/DDBJ databases">
        <title>Draft Genome Sequence of Algibacter sp. Strain SK-16 Isolated from the Surface Water of Aburatsubo Inlet.</title>
        <authorList>
            <person name="Wong S.-K."/>
            <person name="Yoshizawa S."/>
            <person name="Nakajima Y."/>
            <person name="Ogura Y."/>
            <person name="Tetsuya H."/>
            <person name="Hamasaki K."/>
        </authorList>
    </citation>
    <scope>NUCLEOTIDE SEQUENCE [LARGE SCALE GENOMIC DNA]</scope>
    <source>
        <strain evidence="2 3">SK-16</strain>
    </source>
</reference>
<feature type="signal peptide" evidence="1">
    <location>
        <begin position="1"/>
        <end position="25"/>
    </location>
</feature>
<protein>
    <recommendedName>
        <fullName evidence="4">P/Homo B domain-containing protein</fullName>
    </recommendedName>
</protein>